<dbReference type="GO" id="GO:0005524">
    <property type="term" value="F:ATP binding"/>
    <property type="evidence" value="ECO:0007669"/>
    <property type="project" value="UniProtKB-KW"/>
</dbReference>
<dbReference type="NCBIfam" id="TIGR03922">
    <property type="entry name" value="T7SS_EccA"/>
    <property type="match status" value="1"/>
</dbReference>
<organism evidence="8 9">
    <name type="scientific">Mycobacterium avium subsp. hominissuis</name>
    <dbReference type="NCBI Taxonomy" id="439334"/>
    <lineage>
        <taxon>Bacteria</taxon>
        <taxon>Bacillati</taxon>
        <taxon>Actinomycetota</taxon>
        <taxon>Actinomycetes</taxon>
        <taxon>Mycobacteriales</taxon>
        <taxon>Mycobacteriaceae</taxon>
        <taxon>Mycobacterium</taxon>
        <taxon>Mycobacterium avium complex (MAC)</taxon>
    </lineage>
</organism>
<dbReference type="SUPFAM" id="SSF52540">
    <property type="entry name" value="P-loop containing nucleoside triphosphate hydrolases"/>
    <property type="match status" value="1"/>
</dbReference>
<protein>
    <submittedName>
        <fullName evidence="8">Type VII secretion AAA-ATPase EccA</fullName>
    </submittedName>
</protein>
<dbReference type="InterPro" id="IPR003959">
    <property type="entry name" value="ATPase_AAA_core"/>
</dbReference>
<keyword evidence="4" id="KW-0547">Nucleotide-binding</keyword>
<dbReference type="InterPro" id="IPR049078">
    <property type="entry name" value="T7SS_EccA1-like_N"/>
</dbReference>
<dbReference type="PANTHER" id="PTHR43392:SF2">
    <property type="entry name" value="AAA-TYPE ATPASE FAMILY PROTEIN _ ANKYRIN REPEAT FAMILY PROTEIN"/>
    <property type="match status" value="1"/>
</dbReference>
<dbReference type="FunFam" id="3.40.50.300:FF:000216">
    <property type="entry name" value="Type VII secretion ATPase EccA"/>
    <property type="match status" value="1"/>
</dbReference>
<name>A0A2A3LD32_MYCAV</name>
<evidence type="ECO:0000256" key="1">
    <source>
        <dbReference type="ARBA" id="ARBA00004496"/>
    </source>
</evidence>
<dbReference type="CDD" id="cd00009">
    <property type="entry name" value="AAA"/>
    <property type="match status" value="1"/>
</dbReference>
<dbReference type="GO" id="GO:0016887">
    <property type="term" value="F:ATP hydrolysis activity"/>
    <property type="evidence" value="ECO:0007669"/>
    <property type="project" value="InterPro"/>
</dbReference>
<keyword evidence="5" id="KW-0067">ATP-binding</keyword>
<evidence type="ECO:0000256" key="4">
    <source>
        <dbReference type="ARBA" id="ARBA00022741"/>
    </source>
</evidence>
<dbReference type="GO" id="GO:0005737">
    <property type="term" value="C:cytoplasm"/>
    <property type="evidence" value="ECO:0007669"/>
    <property type="project" value="UniProtKB-SubCell"/>
</dbReference>
<keyword evidence="3" id="KW-0963">Cytoplasm</keyword>
<comment type="subcellular location">
    <subcellularLocation>
        <location evidence="1">Cytoplasm</location>
    </subcellularLocation>
</comment>
<proteinExistence type="inferred from homology"/>
<dbReference type="InterPro" id="IPR003593">
    <property type="entry name" value="AAA+_ATPase"/>
</dbReference>
<accession>A0A2A3LD32</accession>
<dbReference type="Gene3D" id="3.40.50.300">
    <property type="entry name" value="P-loop containing nucleotide triphosphate hydrolases"/>
    <property type="match status" value="1"/>
</dbReference>
<dbReference type="Gene3D" id="1.10.8.60">
    <property type="match status" value="1"/>
</dbReference>
<comment type="similarity">
    <text evidence="2">Belongs to the CbxX/CfxQ family.</text>
</comment>
<evidence type="ECO:0000259" key="7">
    <source>
        <dbReference type="SMART" id="SM00382"/>
    </source>
</evidence>
<dbReference type="Proteomes" id="UP000218842">
    <property type="component" value="Unassembled WGS sequence"/>
</dbReference>
<dbReference type="Pfam" id="PF17866">
    <property type="entry name" value="AAA_lid_6"/>
    <property type="match status" value="1"/>
</dbReference>
<dbReference type="SMART" id="SM00382">
    <property type="entry name" value="AAA"/>
    <property type="match status" value="1"/>
</dbReference>
<dbReference type="InterPro" id="IPR011990">
    <property type="entry name" value="TPR-like_helical_dom_sf"/>
</dbReference>
<evidence type="ECO:0000256" key="6">
    <source>
        <dbReference type="PROSITE-ProRule" id="PRU00339"/>
    </source>
</evidence>
<dbReference type="RefSeq" id="WP_071321570.1">
    <property type="nucleotide sequence ID" value="NZ_BDNC01000033.1"/>
</dbReference>
<reference evidence="8 9" key="1">
    <citation type="journal article" date="2017" name="Genome Biol. Evol.">
        <title>Population Structure and Local Adaptation of MAC Lung Disease Agent Mycobacterium avium subsp. hominissuis.</title>
        <authorList>
            <person name="Yano H."/>
            <person name="Iwamoto T."/>
            <person name="Nishiuchi Y."/>
            <person name="Nakajima C."/>
            <person name="Starkova D.A."/>
            <person name="Mokrousov I."/>
            <person name="Narvskaya O."/>
            <person name="Yoshida S."/>
            <person name="Arikawa K."/>
            <person name="Nakanishi N."/>
            <person name="Osaki K."/>
            <person name="Nakagawa I."/>
            <person name="Ato M."/>
            <person name="Suzuki Y."/>
            <person name="Maruyama F."/>
        </authorList>
    </citation>
    <scope>NUCLEOTIDE SEQUENCE [LARGE SCALE GENOMIC DNA]</scope>
    <source>
        <strain evidence="8 9">OCU466</strain>
    </source>
</reference>
<dbReference type="InterPro" id="IPR050773">
    <property type="entry name" value="CbxX/CfxQ_RuBisCO_ESX"/>
</dbReference>
<dbReference type="Gene3D" id="1.25.40.10">
    <property type="entry name" value="Tetratricopeptide repeat domain"/>
    <property type="match status" value="1"/>
</dbReference>
<comment type="caution">
    <text evidence="8">The sequence shown here is derived from an EMBL/GenBank/DDBJ whole genome shotgun (WGS) entry which is preliminary data.</text>
</comment>
<dbReference type="InterPro" id="IPR041627">
    <property type="entry name" value="AAA_lid_6"/>
</dbReference>
<dbReference type="PROSITE" id="PS50005">
    <property type="entry name" value="TPR"/>
    <property type="match status" value="1"/>
</dbReference>
<sequence>MSPSAFDALEAGLLALGYTVRGQRERTDKATARKVLSVATSTDPSLADAWLARLSSGEHSLTVYEGLWRSRDRLGAGLARLDLRPLDLKVTYDSGLLVKFPVISPEAATAAYVKALTTAGRFDDAIAAAADDVAQGLPLAVYAATGVYVVTERWHQVIETARPLRDSEDLLLAAAARALMIQAMSNLGLHQGAIDLSKQPVGGQSITDHLPLATATVQYHVGMSYRALGKEDLAQEALRSVLVAEPGHEAAREMLSRPDLGLKTVDPTVIDSRTDPWDPATAVDPLELERERMASRRGEVLAEAEAELAAQIGLSDVKRRVGKLRASVIVNKARVAEGLPATTRSNHLSFEGPPGTGKTTLARIVAKIYFGLGILPTDKVKEVRKPDLVGQFLGDTEKLTNKAIDDALGGVLFIDEAYTLATSGSKNDYGLVAIDVLLARMENERDNLVVIVAGYPEEMQIFYAANEGIRGRFGTIIPFPSYGVDELLAIGQTVLAKTEHRFAEDVTPLLSTVCATLKSHTAIPPLKSHELPGTVKTPRPQIDIVGNGRFMRNVVEEMITEQQFRLEPHVTAGEKVDHGLLTAADAAAALKIVVPQEFQGNIPWP</sequence>
<dbReference type="Pfam" id="PF21545">
    <property type="entry name" value="T7SS_EccA1_N"/>
    <property type="match status" value="1"/>
</dbReference>
<dbReference type="PRINTS" id="PR00819">
    <property type="entry name" value="CBXCFQXSUPER"/>
</dbReference>
<evidence type="ECO:0000256" key="2">
    <source>
        <dbReference type="ARBA" id="ARBA00010378"/>
    </source>
</evidence>
<dbReference type="AlphaFoldDB" id="A0A2A3LD32"/>
<dbReference type="EMBL" id="LBGZ01000029">
    <property type="protein sequence ID" value="PBJ39149.1"/>
    <property type="molecule type" value="Genomic_DNA"/>
</dbReference>
<feature type="repeat" description="TPR" evidence="6">
    <location>
        <begin position="215"/>
        <end position="248"/>
    </location>
</feature>
<feature type="domain" description="AAA+ ATPase" evidence="7">
    <location>
        <begin position="344"/>
        <end position="483"/>
    </location>
</feature>
<dbReference type="InterPro" id="IPR019734">
    <property type="entry name" value="TPR_rpt"/>
</dbReference>
<dbReference type="PANTHER" id="PTHR43392">
    <property type="entry name" value="AAA-TYPE ATPASE FAMILY PROTEIN / ANKYRIN REPEAT FAMILY PROTEIN"/>
    <property type="match status" value="1"/>
</dbReference>
<dbReference type="InterPro" id="IPR027417">
    <property type="entry name" value="P-loop_NTPase"/>
</dbReference>
<gene>
    <name evidence="8" type="primary">eccA</name>
    <name evidence="8" type="ORF">XV03_04010</name>
</gene>
<evidence type="ECO:0000313" key="9">
    <source>
        <dbReference type="Proteomes" id="UP000218842"/>
    </source>
</evidence>
<dbReference type="Pfam" id="PF00004">
    <property type="entry name" value="AAA"/>
    <property type="match status" value="1"/>
</dbReference>
<dbReference type="InterPro" id="IPR000641">
    <property type="entry name" value="CbxX/CfxQ"/>
</dbReference>
<evidence type="ECO:0000256" key="3">
    <source>
        <dbReference type="ARBA" id="ARBA00022490"/>
    </source>
</evidence>
<evidence type="ECO:0000313" key="8">
    <source>
        <dbReference type="EMBL" id="PBJ39149.1"/>
    </source>
</evidence>
<evidence type="ECO:0000256" key="5">
    <source>
        <dbReference type="ARBA" id="ARBA00022840"/>
    </source>
</evidence>
<keyword evidence="6" id="KW-0802">TPR repeat</keyword>
<dbReference type="InterPro" id="IPR023835">
    <property type="entry name" value="T7SS_EccA"/>
</dbReference>